<evidence type="ECO:0000313" key="1">
    <source>
        <dbReference type="Ensembl" id="ENSPCLP00000002418.1"/>
    </source>
</evidence>
<proteinExistence type="predicted"/>
<accession>A0A669P7Z9</accession>
<name>A0A669P7Z9_PHACC</name>
<evidence type="ECO:0000313" key="2">
    <source>
        <dbReference type="Proteomes" id="UP000472261"/>
    </source>
</evidence>
<keyword evidence="2" id="KW-1185">Reference proteome</keyword>
<organism evidence="1 2">
    <name type="scientific">Phasianus colchicus</name>
    <name type="common">Common pheasant</name>
    <dbReference type="NCBI Taxonomy" id="9054"/>
    <lineage>
        <taxon>Eukaryota</taxon>
        <taxon>Metazoa</taxon>
        <taxon>Chordata</taxon>
        <taxon>Craniata</taxon>
        <taxon>Vertebrata</taxon>
        <taxon>Euteleostomi</taxon>
        <taxon>Archelosauria</taxon>
        <taxon>Archosauria</taxon>
        <taxon>Dinosauria</taxon>
        <taxon>Saurischia</taxon>
        <taxon>Theropoda</taxon>
        <taxon>Coelurosauria</taxon>
        <taxon>Aves</taxon>
        <taxon>Neognathae</taxon>
        <taxon>Galloanserae</taxon>
        <taxon>Galliformes</taxon>
        <taxon>Phasianidae</taxon>
        <taxon>Phasianinae</taxon>
        <taxon>Phasianus</taxon>
    </lineage>
</organism>
<protein>
    <submittedName>
        <fullName evidence="1">Uncharacterized protein</fullName>
    </submittedName>
</protein>
<dbReference type="Ensembl" id="ENSPCLT00000003301.1">
    <property type="protein sequence ID" value="ENSPCLP00000002418.1"/>
    <property type="gene ID" value="ENSPCLG00000002043.1"/>
</dbReference>
<reference evidence="1" key="1">
    <citation type="submission" date="2025-08" db="UniProtKB">
        <authorList>
            <consortium name="Ensembl"/>
        </authorList>
    </citation>
    <scope>IDENTIFICATION</scope>
</reference>
<dbReference type="AlphaFoldDB" id="A0A669P7Z9"/>
<reference evidence="1" key="2">
    <citation type="submission" date="2025-09" db="UniProtKB">
        <authorList>
            <consortium name="Ensembl"/>
        </authorList>
    </citation>
    <scope>IDENTIFICATION</scope>
</reference>
<dbReference type="Proteomes" id="UP000472261">
    <property type="component" value="Unplaced"/>
</dbReference>
<sequence>GPAVWSQQPHASLQIWGRVAGKLCRGKGSGGAEHEPAHNDSSHTLCAVGLPPHLLKTHPSPCSHDIIT</sequence>